<dbReference type="Proteomes" id="UP000070366">
    <property type="component" value="Unassembled WGS sequence"/>
</dbReference>
<dbReference type="EMBL" id="LSZW01000026">
    <property type="protein sequence ID" value="KXK66841.1"/>
    <property type="molecule type" value="Genomic_DNA"/>
</dbReference>
<dbReference type="PROSITE" id="PS51898">
    <property type="entry name" value="TYR_RECOMBINASE"/>
    <property type="match status" value="1"/>
</dbReference>
<evidence type="ECO:0000256" key="3">
    <source>
        <dbReference type="ARBA" id="ARBA00023172"/>
    </source>
</evidence>
<protein>
    <submittedName>
        <fullName evidence="5">Site-specific recombinase, phage integrase family</fullName>
    </submittedName>
</protein>
<dbReference type="InterPro" id="IPR010998">
    <property type="entry name" value="Integrase_recombinase_N"/>
</dbReference>
<dbReference type="SUPFAM" id="SSF56349">
    <property type="entry name" value="DNA breaking-rejoining enzymes"/>
    <property type="match status" value="1"/>
</dbReference>
<dbReference type="InterPro" id="IPR002104">
    <property type="entry name" value="Integrase_catalytic"/>
</dbReference>
<dbReference type="PANTHER" id="PTHR30349">
    <property type="entry name" value="PHAGE INTEGRASE-RELATED"/>
    <property type="match status" value="1"/>
</dbReference>
<evidence type="ECO:0000313" key="6">
    <source>
        <dbReference type="Proteomes" id="UP000070366"/>
    </source>
</evidence>
<dbReference type="PANTHER" id="PTHR30349:SF64">
    <property type="entry name" value="PROPHAGE INTEGRASE INTD-RELATED"/>
    <property type="match status" value="1"/>
</dbReference>
<dbReference type="GO" id="GO:0006310">
    <property type="term" value="P:DNA recombination"/>
    <property type="evidence" value="ECO:0007669"/>
    <property type="project" value="UniProtKB-KW"/>
</dbReference>
<evidence type="ECO:0000259" key="4">
    <source>
        <dbReference type="PROSITE" id="PS51898"/>
    </source>
</evidence>
<keyword evidence="2" id="KW-0238">DNA-binding</keyword>
<dbReference type="GO" id="GO:0015074">
    <property type="term" value="P:DNA integration"/>
    <property type="evidence" value="ECO:0007669"/>
    <property type="project" value="InterPro"/>
</dbReference>
<dbReference type="InterPro" id="IPR013762">
    <property type="entry name" value="Integrase-like_cat_sf"/>
</dbReference>
<dbReference type="Pfam" id="PF00589">
    <property type="entry name" value="Phage_integrase"/>
    <property type="match status" value="1"/>
</dbReference>
<sequence>MKKNPNGYGTVYKLSGKNRKRPYVAKRTTGWKKLDGGKRKQTYEVVGYYETRQDAINALAAYWQGGIKQSSALTFKDLYSEWSAAHFERISRSTSRQYEMAYNHFAPLHNITFINLRTSHFQQVIDNTVLKKGSLEKLKLLASTLYEYAIQNDICNKNYATYIILPKSDKKERQIFTDAEIKKLWDNSSKPFVDSALVLIYTGMRVNEMLSLTRFSVDLEKQTITSGSKTDAGKNRVIPIHTKIFPFIRARYAAGERLFPISYTLYAKGFKASMSALGIKGKTPHCARHTFATLMARKGADAKALQKIIGHANYSTTADIYTHLDTTDLRNEIEKL</sequence>
<gene>
    <name evidence="5" type="ORF">HMPREF3293_00295</name>
</gene>
<dbReference type="RefSeq" id="WP_066523010.1">
    <property type="nucleotide sequence ID" value="NZ_CABMOF010000012.1"/>
</dbReference>
<comment type="caution">
    <text evidence="5">The sequence shown here is derived from an EMBL/GenBank/DDBJ whole genome shotgun (WGS) entry which is preliminary data.</text>
</comment>
<comment type="similarity">
    <text evidence="1">Belongs to the 'phage' integrase family.</text>
</comment>
<reference evidence="5 6" key="1">
    <citation type="submission" date="2016-02" db="EMBL/GenBank/DDBJ databases">
        <authorList>
            <person name="Wen L."/>
            <person name="He K."/>
            <person name="Yang H."/>
        </authorList>
    </citation>
    <scope>NUCLEOTIDE SEQUENCE [LARGE SCALE GENOMIC DNA]</scope>
    <source>
        <strain evidence="5 6">DSM 22607</strain>
    </source>
</reference>
<dbReference type="InterPro" id="IPR050090">
    <property type="entry name" value="Tyrosine_recombinase_XerCD"/>
</dbReference>
<dbReference type="InterPro" id="IPR011010">
    <property type="entry name" value="DNA_brk_join_enz"/>
</dbReference>
<dbReference type="Gene3D" id="1.10.443.10">
    <property type="entry name" value="Intergrase catalytic core"/>
    <property type="match status" value="1"/>
</dbReference>
<dbReference type="Gene3D" id="1.10.150.130">
    <property type="match status" value="1"/>
</dbReference>
<organism evidence="5 6">
    <name type="scientific">Christensenella minuta</name>
    <dbReference type="NCBI Taxonomy" id="626937"/>
    <lineage>
        <taxon>Bacteria</taxon>
        <taxon>Bacillati</taxon>
        <taxon>Bacillota</taxon>
        <taxon>Clostridia</taxon>
        <taxon>Christensenellales</taxon>
        <taxon>Christensenellaceae</taxon>
        <taxon>Christensenella</taxon>
    </lineage>
</organism>
<evidence type="ECO:0000313" key="5">
    <source>
        <dbReference type="EMBL" id="KXK66841.1"/>
    </source>
</evidence>
<dbReference type="STRING" id="626937.HMPREF3293_00295"/>
<dbReference type="GO" id="GO:0003677">
    <property type="term" value="F:DNA binding"/>
    <property type="evidence" value="ECO:0007669"/>
    <property type="project" value="UniProtKB-KW"/>
</dbReference>
<feature type="domain" description="Tyr recombinase" evidence="4">
    <location>
        <begin position="171"/>
        <end position="334"/>
    </location>
</feature>
<dbReference type="CDD" id="cd00796">
    <property type="entry name" value="INT_Rci_Hp1_C"/>
    <property type="match status" value="1"/>
</dbReference>
<keyword evidence="6" id="KW-1185">Reference proteome</keyword>
<evidence type="ECO:0000256" key="2">
    <source>
        <dbReference type="ARBA" id="ARBA00023125"/>
    </source>
</evidence>
<evidence type="ECO:0000256" key="1">
    <source>
        <dbReference type="ARBA" id="ARBA00008857"/>
    </source>
</evidence>
<name>A0A136Q833_9FIRM</name>
<dbReference type="AlphaFoldDB" id="A0A136Q833"/>
<keyword evidence="3" id="KW-0233">DNA recombination</keyword>
<dbReference type="OrthoDB" id="9801717at2"/>
<dbReference type="KEGG" id="cmiu:B1H56_14255"/>
<accession>A0A136Q833</accession>
<proteinExistence type="inferred from homology"/>